<dbReference type="Proteomes" id="UP001500752">
    <property type="component" value="Unassembled WGS sequence"/>
</dbReference>
<dbReference type="Pfam" id="PF01614">
    <property type="entry name" value="IclR_C"/>
    <property type="match status" value="1"/>
</dbReference>
<dbReference type="SUPFAM" id="SSF55781">
    <property type="entry name" value="GAF domain-like"/>
    <property type="match status" value="1"/>
</dbReference>
<dbReference type="InterPro" id="IPR036388">
    <property type="entry name" value="WH-like_DNA-bd_sf"/>
</dbReference>
<accession>A0ABP7C2X9</accession>
<gene>
    <name evidence="7" type="ORF">GCM10023081_15520</name>
</gene>
<dbReference type="SMART" id="SM00346">
    <property type="entry name" value="HTH_ICLR"/>
    <property type="match status" value="1"/>
</dbReference>
<feature type="region of interest" description="Disordered" evidence="4">
    <location>
        <begin position="1"/>
        <end position="28"/>
    </location>
</feature>
<feature type="domain" description="HTH iclR-type" evidence="5">
    <location>
        <begin position="31"/>
        <end position="90"/>
    </location>
</feature>
<protein>
    <submittedName>
        <fullName evidence="7">IclR family transcriptional regulator</fullName>
    </submittedName>
</protein>
<dbReference type="PROSITE" id="PS51078">
    <property type="entry name" value="ICLR_ED"/>
    <property type="match status" value="1"/>
</dbReference>
<name>A0ABP7C2X9_9MICC</name>
<dbReference type="Pfam" id="PF09339">
    <property type="entry name" value="HTH_IclR"/>
    <property type="match status" value="1"/>
</dbReference>
<evidence type="ECO:0000256" key="3">
    <source>
        <dbReference type="ARBA" id="ARBA00023163"/>
    </source>
</evidence>
<proteinExistence type="predicted"/>
<keyword evidence="3" id="KW-0804">Transcription</keyword>
<dbReference type="InterPro" id="IPR050707">
    <property type="entry name" value="HTH_MetabolicPath_Reg"/>
</dbReference>
<evidence type="ECO:0000259" key="6">
    <source>
        <dbReference type="PROSITE" id="PS51078"/>
    </source>
</evidence>
<evidence type="ECO:0000256" key="1">
    <source>
        <dbReference type="ARBA" id="ARBA00023015"/>
    </source>
</evidence>
<comment type="caution">
    <text evidence="7">The sequence shown here is derived from an EMBL/GenBank/DDBJ whole genome shotgun (WGS) entry which is preliminary data.</text>
</comment>
<dbReference type="InterPro" id="IPR014757">
    <property type="entry name" value="Tscrpt_reg_IclR_C"/>
</dbReference>
<dbReference type="PROSITE" id="PS51077">
    <property type="entry name" value="HTH_ICLR"/>
    <property type="match status" value="1"/>
</dbReference>
<dbReference type="PANTHER" id="PTHR30136">
    <property type="entry name" value="HELIX-TURN-HELIX TRANSCRIPTIONAL REGULATOR, ICLR FAMILY"/>
    <property type="match status" value="1"/>
</dbReference>
<evidence type="ECO:0000256" key="4">
    <source>
        <dbReference type="SAM" id="MobiDB-lite"/>
    </source>
</evidence>
<dbReference type="InterPro" id="IPR029016">
    <property type="entry name" value="GAF-like_dom_sf"/>
</dbReference>
<dbReference type="EMBL" id="BAABEO010000009">
    <property type="protein sequence ID" value="GAA3678131.1"/>
    <property type="molecule type" value="Genomic_DNA"/>
</dbReference>
<evidence type="ECO:0000313" key="7">
    <source>
        <dbReference type="EMBL" id="GAA3678131.1"/>
    </source>
</evidence>
<organism evidence="7 8">
    <name type="scientific">Arthrobacter ginkgonis</name>
    <dbReference type="NCBI Taxonomy" id="1630594"/>
    <lineage>
        <taxon>Bacteria</taxon>
        <taxon>Bacillati</taxon>
        <taxon>Actinomycetota</taxon>
        <taxon>Actinomycetes</taxon>
        <taxon>Micrococcales</taxon>
        <taxon>Micrococcaceae</taxon>
        <taxon>Arthrobacter</taxon>
    </lineage>
</organism>
<evidence type="ECO:0000313" key="8">
    <source>
        <dbReference type="Proteomes" id="UP001500752"/>
    </source>
</evidence>
<dbReference type="InterPro" id="IPR005471">
    <property type="entry name" value="Tscrpt_reg_IclR_N"/>
</dbReference>
<dbReference type="SUPFAM" id="SSF46785">
    <property type="entry name" value="Winged helix' DNA-binding domain"/>
    <property type="match status" value="1"/>
</dbReference>
<keyword evidence="8" id="KW-1185">Reference proteome</keyword>
<dbReference type="InterPro" id="IPR036390">
    <property type="entry name" value="WH_DNA-bd_sf"/>
</dbReference>
<dbReference type="RefSeq" id="WP_345149792.1">
    <property type="nucleotide sequence ID" value="NZ_BAABEO010000009.1"/>
</dbReference>
<sequence>MTVAHHGGEVQAGQRAAKAGASGTTGRPAGPASILKAVAVLDAFDGEPSLPLARIAERVGMPKSTVFRLLGSLVSEGLLERRGDAYLLGRRLHVLGQNALGGEPAGLLNAGLPIMTELQRSTGHIVNLAWLQGFDVAYLATLRTRESPPTPAAVGGRGLPANCTALGKVLLAFTPAEAWTPAVPPRFTALTARSLAAPAMLAPALASVRTQGFAVESQESSPDLACVAVPILRRGRAVAALSLSARPGALDAGTLAGVLKRTALHIGRALPSAP</sequence>
<dbReference type="PANTHER" id="PTHR30136:SF24">
    <property type="entry name" value="HTH-TYPE TRANSCRIPTIONAL REPRESSOR ALLR"/>
    <property type="match status" value="1"/>
</dbReference>
<feature type="domain" description="IclR-ED" evidence="6">
    <location>
        <begin position="91"/>
        <end position="274"/>
    </location>
</feature>
<reference evidence="8" key="1">
    <citation type="journal article" date="2019" name="Int. J. Syst. Evol. Microbiol.">
        <title>The Global Catalogue of Microorganisms (GCM) 10K type strain sequencing project: providing services to taxonomists for standard genome sequencing and annotation.</title>
        <authorList>
            <consortium name="The Broad Institute Genomics Platform"/>
            <consortium name="The Broad Institute Genome Sequencing Center for Infectious Disease"/>
            <person name="Wu L."/>
            <person name="Ma J."/>
        </authorList>
    </citation>
    <scope>NUCLEOTIDE SEQUENCE [LARGE SCALE GENOMIC DNA]</scope>
    <source>
        <strain evidence="8">JCM 30742</strain>
    </source>
</reference>
<keyword evidence="2" id="KW-0238">DNA-binding</keyword>
<dbReference type="Gene3D" id="1.10.10.10">
    <property type="entry name" value="Winged helix-like DNA-binding domain superfamily/Winged helix DNA-binding domain"/>
    <property type="match status" value="1"/>
</dbReference>
<dbReference type="Gene3D" id="3.30.450.40">
    <property type="match status" value="1"/>
</dbReference>
<evidence type="ECO:0000259" key="5">
    <source>
        <dbReference type="PROSITE" id="PS51077"/>
    </source>
</evidence>
<keyword evidence="1" id="KW-0805">Transcription regulation</keyword>
<evidence type="ECO:0000256" key="2">
    <source>
        <dbReference type="ARBA" id="ARBA00023125"/>
    </source>
</evidence>